<keyword evidence="3" id="KW-1185">Reference proteome</keyword>
<dbReference type="AlphaFoldDB" id="A0A127JXD2"/>
<feature type="transmembrane region" description="Helical" evidence="1">
    <location>
        <begin position="70"/>
        <end position="90"/>
    </location>
</feature>
<reference evidence="2 3" key="1">
    <citation type="journal article" date="2014" name="Int. J. Syst. Evol. Microbiol.">
        <title>Ramlibacter solisilvae sp. nov., isolated from forest soil, and emended description of the genus Ramlibacter.</title>
        <authorList>
            <person name="Lee H.J."/>
            <person name="Lee S.H."/>
            <person name="Lee S.S."/>
            <person name="Lee J.S."/>
            <person name="Kim Y."/>
            <person name="Kim S.C."/>
            <person name="Jeon C.O."/>
        </authorList>
    </citation>
    <scope>NUCLEOTIDE SEQUENCE [LARGE SCALE GENOMIC DNA]</scope>
    <source>
        <strain evidence="2 3">5-10</strain>
    </source>
</reference>
<feature type="transmembrane region" description="Helical" evidence="1">
    <location>
        <begin position="302"/>
        <end position="319"/>
    </location>
</feature>
<keyword evidence="1" id="KW-0472">Membrane</keyword>
<feature type="transmembrane region" description="Helical" evidence="1">
    <location>
        <begin position="272"/>
        <end position="290"/>
    </location>
</feature>
<feature type="transmembrane region" description="Helical" evidence="1">
    <location>
        <begin position="222"/>
        <end position="252"/>
    </location>
</feature>
<evidence type="ECO:0000256" key="1">
    <source>
        <dbReference type="SAM" id="Phobius"/>
    </source>
</evidence>
<evidence type="ECO:0000313" key="3">
    <source>
        <dbReference type="Proteomes" id="UP000070433"/>
    </source>
</evidence>
<dbReference type="EMBL" id="CP010951">
    <property type="protein sequence ID" value="AMO24533.1"/>
    <property type="molecule type" value="Genomic_DNA"/>
</dbReference>
<sequence length="399" mass="42039">MKQSPIPTRTVPIQPPPPGLPLLRLGFRPFYLGAALFAMLAVPLWAGLWLGHVPLDLHIAPMLWHGHEMLFGFAVAVIVGFLLTAGKAWTGLPTPRGPALGALAALWLAARLAAVAAPYPVYAALDVALLPAVAVAFGAVLLRSRNFRNLPIAGILLGLALANLCFHLAALGIVPLSPLSPLHAALGFVVVIETVIGGRVIPSFTANATPGLRIPPRPRLDWTALAVTALALLLWVFAPAGVFGAIAFFAAAGLQLARQWHWRPLVTRDRPILWILHLSYAWLAVGFALLGAAQAGWTSESLGVHALAVGATGGLIIGMITRTARGHTGRPLTVGRAEVLAYLLVMTAAVLRVLLPLVAPQWVVGAVAAAALAWSAAFAIYLFIYTPWLASTRVDGKDG</sequence>
<dbReference type="Proteomes" id="UP000070433">
    <property type="component" value="Chromosome"/>
</dbReference>
<accession>A0A127JXD2</accession>
<dbReference type="Pfam" id="PF05940">
    <property type="entry name" value="NnrS"/>
    <property type="match status" value="1"/>
</dbReference>
<proteinExistence type="predicted"/>
<feature type="transmembrane region" description="Helical" evidence="1">
    <location>
        <begin position="97"/>
        <end position="116"/>
    </location>
</feature>
<keyword evidence="1" id="KW-1133">Transmembrane helix</keyword>
<organism evidence="2 3">
    <name type="scientific">Ramlibacter tataouinensis</name>
    <dbReference type="NCBI Taxonomy" id="94132"/>
    <lineage>
        <taxon>Bacteria</taxon>
        <taxon>Pseudomonadati</taxon>
        <taxon>Pseudomonadota</taxon>
        <taxon>Betaproteobacteria</taxon>
        <taxon>Burkholderiales</taxon>
        <taxon>Comamonadaceae</taxon>
        <taxon>Ramlibacter</taxon>
    </lineage>
</organism>
<protein>
    <submittedName>
        <fullName evidence="2">Short-chain dehydrogenase</fullName>
    </submittedName>
</protein>
<feature type="transmembrane region" description="Helical" evidence="1">
    <location>
        <begin position="30"/>
        <end position="50"/>
    </location>
</feature>
<gene>
    <name evidence="2" type="ORF">UC35_18920</name>
</gene>
<dbReference type="RefSeq" id="WP_061502447.1">
    <property type="nucleotide sequence ID" value="NZ_CP010951.1"/>
</dbReference>
<feature type="transmembrane region" description="Helical" evidence="1">
    <location>
        <begin position="339"/>
        <end position="355"/>
    </location>
</feature>
<feature type="transmembrane region" description="Helical" evidence="1">
    <location>
        <begin position="362"/>
        <end position="384"/>
    </location>
</feature>
<feature type="transmembrane region" description="Helical" evidence="1">
    <location>
        <begin position="182"/>
        <end position="201"/>
    </location>
</feature>
<keyword evidence="1" id="KW-0812">Transmembrane</keyword>
<dbReference type="InterPro" id="IPR010266">
    <property type="entry name" value="NnrS"/>
</dbReference>
<evidence type="ECO:0000313" key="2">
    <source>
        <dbReference type="EMBL" id="AMO24533.1"/>
    </source>
</evidence>
<feature type="transmembrane region" description="Helical" evidence="1">
    <location>
        <begin position="154"/>
        <end position="176"/>
    </location>
</feature>
<dbReference type="OrthoDB" id="9770040at2"/>
<name>A0A127JXD2_9BURK</name>
<dbReference type="PATRIC" id="fig|94132.3.peg.3864"/>
<feature type="transmembrane region" description="Helical" evidence="1">
    <location>
        <begin position="122"/>
        <end position="142"/>
    </location>
</feature>